<dbReference type="SUPFAM" id="SSF56042">
    <property type="entry name" value="PurM C-terminal domain-like"/>
    <property type="match status" value="1"/>
</dbReference>
<proteinExistence type="inferred from homology"/>
<gene>
    <name evidence="4" type="ORF">SAMN05660706_12846</name>
</gene>
<keyword evidence="5" id="KW-1185">Reference proteome</keyword>
<evidence type="ECO:0000259" key="2">
    <source>
        <dbReference type="Pfam" id="PF00586"/>
    </source>
</evidence>
<dbReference type="Pfam" id="PF02769">
    <property type="entry name" value="AIRS_C"/>
    <property type="match status" value="1"/>
</dbReference>
<evidence type="ECO:0000313" key="5">
    <source>
        <dbReference type="Proteomes" id="UP000199584"/>
    </source>
</evidence>
<dbReference type="PANTHER" id="PTHR30303:SF0">
    <property type="entry name" value="CARBAMOYL DEHYDRATASE HYPE"/>
    <property type="match status" value="1"/>
</dbReference>
<evidence type="ECO:0000259" key="3">
    <source>
        <dbReference type="Pfam" id="PF02769"/>
    </source>
</evidence>
<sequence>MNKDKEEIILLAHGDGGLLTRELVNNIFLRHFDNPLLRPLADAAVLPAQTGRMAFTADAFVVDPVFFPGGDIGKLAVCGTVNDLAVSGARPRHITASFIIEEGFALAALEKIAASMAAACAEAGVTVVAGDTKVVPRGHVDKIFISTAGVGMIPDNLGLGCHRLRPGDAVLVNGSLGNHGLTILSARENLGLEGGLQSDCAPLNGIIRQLLDKCSGIKIMRDLTRGGLATAAKEIAEAGGIDIYLQEALLPVDAAARGGAEMLGLDPLYLANEGKFLAIVDPTEAALVVEILQRHPFGRDARVIGEVRAGKGNVYMETALGGTRIIDYLAGNPLPRIC</sequence>
<feature type="domain" description="PurM-like N-terminal" evidence="2">
    <location>
        <begin position="42"/>
        <end position="153"/>
    </location>
</feature>
<dbReference type="SUPFAM" id="SSF55326">
    <property type="entry name" value="PurM N-terminal domain-like"/>
    <property type="match status" value="1"/>
</dbReference>
<dbReference type="EMBL" id="FOYM01000028">
    <property type="protein sequence ID" value="SFR13650.1"/>
    <property type="molecule type" value="Genomic_DNA"/>
</dbReference>
<dbReference type="InterPro" id="IPR036676">
    <property type="entry name" value="PurM-like_C_sf"/>
</dbReference>
<protein>
    <submittedName>
        <fullName evidence="4">Hydrogenase expression/formation protein HypE</fullName>
    </submittedName>
</protein>
<dbReference type="InterPro" id="IPR016188">
    <property type="entry name" value="PurM-like_N"/>
</dbReference>
<accession>A0A1I6E7C7</accession>
<dbReference type="InterPro" id="IPR036921">
    <property type="entry name" value="PurM-like_N_sf"/>
</dbReference>
<dbReference type="NCBIfam" id="TIGR02124">
    <property type="entry name" value="hypE"/>
    <property type="match status" value="1"/>
</dbReference>
<feature type="domain" description="PurM-like C-terminal" evidence="3">
    <location>
        <begin position="165"/>
        <end position="312"/>
    </location>
</feature>
<dbReference type="AlphaFoldDB" id="A0A1I6E7C7"/>
<dbReference type="PIRSF" id="PIRSF005644">
    <property type="entry name" value="Hdrgns_mtr_HypE"/>
    <property type="match status" value="1"/>
</dbReference>
<dbReference type="RefSeq" id="WP_092486128.1">
    <property type="nucleotide sequence ID" value="NZ_FOYM01000028.1"/>
</dbReference>
<dbReference type="STRING" id="39060.SAMN05660706_12846"/>
<dbReference type="InterPro" id="IPR010918">
    <property type="entry name" value="PurM-like_C_dom"/>
</dbReference>
<dbReference type="Proteomes" id="UP000199584">
    <property type="component" value="Unassembled WGS sequence"/>
</dbReference>
<comment type="similarity">
    <text evidence="1">Belongs to the HypE family.</text>
</comment>
<evidence type="ECO:0000313" key="4">
    <source>
        <dbReference type="EMBL" id="SFR13650.1"/>
    </source>
</evidence>
<dbReference type="PANTHER" id="PTHR30303">
    <property type="entry name" value="HYDROGENASE ISOENZYMES FORMATION PROTEIN HYPE"/>
    <property type="match status" value="1"/>
</dbReference>
<evidence type="ECO:0000256" key="1">
    <source>
        <dbReference type="ARBA" id="ARBA00006243"/>
    </source>
</evidence>
<dbReference type="InterPro" id="IPR011854">
    <property type="entry name" value="HypE"/>
</dbReference>
<dbReference type="Gene3D" id="3.90.650.10">
    <property type="entry name" value="PurM-like C-terminal domain"/>
    <property type="match status" value="1"/>
</dbReference>
<dbReference type="OrthoDB" id="9801934at2"/>
<dbReference type="Gene3D" id="3.30.1330.10">
    <property type="entry name" value="PurM-like, N-terminal domain"/>
    <property type="match status" value="1"/>
</dbReference>
<organism evidence="4 5">
    <name type="scientific">Desulfoscipio geothermicus DSM 3669</name>
    <dbReference type="NCBI Taxonomy" id="1121426"/>
    <lineage>
        <taxon>Bacteria</taxon>
        <taxon>Bacillati</taxon>
        <taxon>Bacillota</taxon>
        <taxon>Clostridia</taxon>
        <taxon>Eubacteriales</taxon>
        <taxon>Desulfallaceae</taxon>
        <taxon>Desulfoscipio</taxon>
    </lineage>
</organism>
<reference evidence="5" key="1">
    <citation type="submission" date="2016-10" db="EMBL/GenBank/DDBJ databases">
        <authorList>
            <person name="Varghese N."/>
            <person name="Submissions S."/>
        </authorList>
    </citation>
    <scope>NUCLEOTIDE SEQUENCE [LARGE SCALE GENOMIC DNA]</scope>
    <source>
        <strain evidence="5">DSM 3669</strain>
    </source>
</reference>
<dbReference type="GO" id="GO:0051604">
    <property type="term" value="P:protein maturation"/>
    <property type="evidence" value="ECO:0007669"/>
    <property type="project" value="TreeGrafter"/>
</dbReference>
<dbReference type="Pfam" id="PF00586">
    <property type="entry name" value="AIRS"/>
    <property type="match status" value="1"/>
</dbReference>
<dbReference type="CDD" id="cd02197">
    <property type="entry name" value="HypE"/>
    <property type="match status" value="1"/>
</dbReference>
<name>A0A1I6E7C7_9FIRM</name>